<name>A0A6J4S1R4_9SPHN</name>
<dbReference type="AlphaFoldDB" id="A0A6J4S1R4"/>
<feature type="compositionally biased region" description="Basic residues" evidence="1">
    <location>
        <begin position="146"/>
        <end position="156"/>
    </location>
</feature>
<organism evidence="2">
    <name type="scientific">uncultured Sphingomonadaceae bacterium</name>
    <dbReference type="NCBI Taxonomy" id="169976"/>
    <lineage>
        <taxon>Bacteria</taxon>
        <taxon>Pseudomonadati</taxon>
        <taxon>Pseudomonadota</taxon>
        <taxon>Alphaproteobacteria</taxon>
        <taxon>Sphingomonadales</taxon>
        <taxon>Sphingomonadaceae</taxon>
        <taxon>environmental samples</taxon>
    </lineage>
</organism>
<feature type="compositionally biased region" description="Gly residues" evidence="1">
    <location>
        <begin position="132"/>
        <end position="141"/>
    </location>
</feature>
<feature type="non-terminal residue" evidence="2">
    <location>
        <position position="1"/>
    </location>
</feature>
<feature type="non-terminal residue" evidence="2">
    <location>
        <position position="174"/>
    </location>
</feature>
<feature type="compositionally biased region" description="Basic and acidic residues" evidence="1">
    <location>
        <begin position="163"/>
        <end position="174"/>
    </location>
</feature>
<feature type="region of interest" description="Disordered" evidence="1">
    <location>
        <begin position="1"/>
        <end position="38"/>
    </location>
</feature>
<feature type="compositionally biased region" description="Low complexity" evidence="1">
    <location>
        <begin position="1"/>
        <end position="16"/>
    </location>
</feature>
<proteinExistence type="predicted"/>
<evidence type="ECO:0000256" key="1">
    <source>
        <dbReference type="SAM" id="MobiDB-lite"/>
    </source>
</evidence>
<evidence type="ECO:0000313" key="2">
    <source>
        <dbReference type="EMBL" id="CAA9482769.1"/>
    </source>
</evidence>
<reference evidence="2" key="1">
    <citation type="submission" date="2020-02" db="EMBL/GenBank/DDBJ databases">
        <authorList>
            <person name="Meier V. D."/>
        </authorList>
    </citation>
    <scope>NUCLEOTIDE SEQUENCE</scope>
    <source>
        <strain evidence="2">AVDCRST_MAG39</strain>
    </source>
</reference>
<protein>
    <submittedName>
        <fullName evidence="2">Thioesterase</fullName>
    </submittedName>
</protein>
<accession>A0A6J4S1R4</accession>
<feature type="region of interest" description="Disordered" evidence="1">
    <location>
        <begin position="103"/>
        <end position="174"/>
    </location>
</feature>
<sequence length="174" mass="18722">GCLRPPRAAGRAQFRGGASGERADRHGGDGRAGQPAAINHRRRVGRLVDVAERRLRAAGRALLRALRRERRRHRLSRGPRAHERRRVHARGLPADLRRRGLVHHRPAGDGGVIRGHGEPVGRLPGQRASGRTAGGARGSDAGGALHRVRPRARHGGRAAGAELHGDHPEGREAV</sequence>
<gene>
    <name evidence="2" type="ORF">AVDCRST_MAG39-368</name>
</gene>
<dbReference type="EMBL" id="CADCVW010000012">
    <property type="protein sequence ID" value="CAA9482769.1"/>
    <property type="molecule type" value="Genomic_DNA"/>
</dbReference>